<dbReference type="InterPro" id="IPR023023">
    <property type="entry name" value="dNTPase_2"/>
</dbReference>
<protein>
    <recommendedName>
        <fullName evidence="2">Deoxyguanosinetriphosphate triphosphohydrolase-like protein</fullName>
    </recommendedName>
</protein>
<dbReference type="GO" id="GO:0016793">
    <property type="term" value="F:triphosphoric monoester hydrolase activity"/>
    <property type="evidence" value="ECO:0007669"/>
    <property type="project" value="InterPro"/>
</dbReference>
<evidence type="ECO:0000256" key="2">
    <source>
        <dbReference type="HAMAP-Rule" id="MF_01212"/>
    </source>
</evidence>
<proteinExistence type="inferred from homology"/>
<dbReference type="EMBL" id="CP036279">
    <property type="protein sequence ID" value="QDU64907.1"/>
    <property type="molecule type" value="Genomic_DNA"/>
</dbReference>
<feature type="domain" description="HD" evidence="3">
    <location>
        <begin position="83"/>
        <end position="210"/>
    </location>
</feature>
<dbReference type="InterPro" id="IPR003607">
    <property type="entry name" value="HD/PDEase_dom"/>
</dbReference>
<gene>
    <name evidence="4" type="primary">dgt_2</name>
    <name evidence="4" type="ORF">Pan216_58010</name>
</gene>
<dbReference type="InterPro" id="IPR006674">
    <property type="entry name" value="HD_domain"/>
</dbReference>
<dbReference type="PANTHER" id="PTHR35795:SF1">
    <property type="entry name" value="BIS(5'-NUCLEOSYL)-TETRAPHOSPHATASE, SYMMETRICAL"/>
    <property type="match status" value="1"/>
</dbReference>
<evidence type="ECO:0000256" key="1">
    <source>
        <dbReference type="ARBA" id="ARBA00022801"/>
    </source>
</evidence>
<reference evidence="4 5" key="1">
    <citation type="submission" date="2019-02" db="EMBL/GenBank/DDBJ databases">
        <title>Deep-cultivation of Planctomycetes and their phenomic and genomic characterization uncovers novel biology.</title>
        <authorList>
            <person name="Wiegand S."/>
            <person name="Jogler M."/>
            <person name="Boedeker C."/>
            <person name="Pinto D."/>
            <person name="Vollmers J."/>
            <person name="Rivas-Marin E."/>
            <person name="Kohn T."/>
            <person name="Peeters S.H."/>
            <person name="Heuer A."/>
            <person name="Rast P."/>
            <person name="Oberbeckmann S."/>
            <person name="Bunk B."/>
            <person name="Jeske O."/>
            <person name="Meyerdierks A."/>
            <person name="Storesund J.E."/>
            <person name="Kallscheuer N."/>
            <person name="Luecker S."/>
            <person name="Lage O.M."/>
            <person name="Pohl T."/>
            <person name="Merkel B.J."/>
            <person name="Hornburger P."/>
            <person name="Mueller R.-W."/>
            <person name="Bruemmer F."/>
            <person name="Labrenz M."/>
            <person name="Spormann A.M."/>
            <person name="Op den Camp H."/>
            <person name="Overmann J."/>
            <person name="Amann R."/>
            <person name="Jetten M.S.M."/>
            <person name="Mascher T."/>
            <person name="Medema M.H."/>
            <person name="Devos D.P."/>
            <person name="Kaster A.-K."/>
            <person name="Ovreas L."/>
            <person name="Rohde M."/>
            <person name="Galperin M.Y."/>
            <person name="Jogler C."/>
        </authorList>
    </citation>
    <scope>NUCLEOTIDE SEQUENCE [LARGE SCALE GENOMIC DNA]</scope>
    <source>
        <strain evidence="4 5">Pan216</strain>
    </source>
</reference>
<dbReference type="HAMAP" id="MF_01212">
    <property type="entry name" value="dGTPase_type2"/>
    <property type="match status" value="1"/>
</dbReference>
<dbReference type="Gene3D" id="1.10.3210.10">
    <property type="entry name" value="Hypothetical protein af1432"/>
    <property type="match status" value="1"/>
</dbReference>
<evidence type="ECO:0000313" key="5">
    <source>
        <dbReference type="Proteomes" id="UP000317093"/>
    </source>
</evidence>
<accession>A0A518BD58</accession>
<keyword evidence="1 2" id="KW-0378">Hydrolase</keyword>
<evidence type="ECO:0000259" key="3">
    <source>
        <dbReference type="PROSITE" id="PS51831"/>
    </source>
</evidence>
<dbReference type="CDD" id="cd00077">
    <property type="entry name" value="HDc"/>
    <property type="match status" value="1"/>
</dbReference>
<dbReference type="Pfam" id="PF13286">
    <property type="entry name" value="HD_assoc"/>
    <property type="match status" value="1"/>
</dbReference>
<dbReference type="SUPFAM" id="SSF109604">
    <property type="entry name" value="HD-domain/PDEase-like"/>
    <property type="match status" value="1"/>
</dbReference>
<evidence type="ECO:0000313" key="4">
    <source>
        <dbReference type="EMBL" id="QDU64907.1"/>
    </source>
</evidence>
<name>A0A518BD58_9BACT</name>
<organism evidence="4 5">
    <name type="scientific">Kolteria novifilia</name>
    <dbReference type="NCBI Taxonomy" id="2527975"/>
    <lineage>
        <taxon>Bacteria</taxon>
        <taxon>Pseudomonadati</taxon>
        <taxon>Planctomycetota</taxon>
        <taxon>Planctomycetia</taxon>
        <taxon>Kolteriales</taxon>
        <taxon>Kolteriaceae</taxon>
        <taxon>Kolteria</taxon>
    </lineage>
</organism>
<dbReference type="RefSeq" id="WP_419193083.1">
    <property type="nucleotide sequence ID" value="NZ_CP036279.1"/>
</dbReference>
<dbReference type="InterPro" id="IPR026875">
    <property type="entry name" value="PHydrolase_assoc_dom"/>
</dbReference>
<dbReference type="KEGG" id="knv:Pan216_58010"/>
<dbReference type="Proteomes" id="UP000317093">
    <property type="component" value="Chromosome"/>
</dbReference>
<dbReference type="PROSITE" id="PS51831">
    <property type="entry name" value="HD"/>
    <property type="match status" value="1"/>
</dbReference>
<dbReference type="InterPro" id="IPR051094">
    <property type="entry name" value="Diverse_Catalytic_Enzymes"/>
</dbReference>
<keyword evidence="5" id="KW-1185">Reference proteome</keyword>
<dbReference type="NCBIfam" id="TIGR01353">
    <property type="entry name" value="dGTP_triPase"/>
    <property type="match status" value="1"/>
</dbReference>
<dbReference type="AlphaFoldDB" id="A0A518BD58"/>
<comment type="similarity">
    <text evidence="2">Belongs to the dGTPase family. Type 2 subfamily.</text>
</comment>
<dbReference type="Pfam" id="PF01966">
    <property type="entry name" value="HD"/>
    <property type="match status" value="1"/>
</dbReference>
<sequence length="392" mass="44800">MTAPKSALTPPGSFGMGLAEETLAPFAARSSQSRGRRFPEKEHPYRPVYVRDRDRVIHCAAFRRLMHKTQVFVSRANDHQRTRLTHTLEVSQISRTIARCLRLNEDLTEVVALAHDLGHPPFGHAGERAIAELLAEHGGFEHNRFGLRLVEQHEVRYAGFRGLNLTYEVRQSMALHSSERDHPELAEYEPLGRMLVEAQVVDLADSIAYGTHDIDDALRAELIGFEDLRTTALWCQAEDRARLESPVPLEGKQLSRAVIRALIDWQVDSLLTESSRRLAAMESPEAVKGAEANVIELPADVLRMKEEMGRFLYERVYRHPDVVSETRRGQEIVRRLYDYILERPHSMRESFTSQFGLAPLERLVGEFIASMTDRFARDFHERHLGPVPKLRD</sequence>
<dbReference type="SMART" id="SM00471">
    <property type="entry name" value="HDc"/>
    <property type="match status" value="1"/>
</dbReference>
<dbReference type="InterPro" id="IPR006261">
    <property type="entry name" value="dGTPase"/>
</dbReference>
<dbReference type="PANTHER" id="PTHR35795">
    <property type="entry name" value="SLR1885 PROTEIN"/>
    <property type="match status" value="1"/>
</dbReference>